<evidence type="ECO:0000256" key="2">
    <source>
        <dbReference type="PROSITE-ProRule" id="PRU00335"/>
    </source>
</evidence>
<evidence type="ECO:0000313" key="4">
    <source>
        <dbReference type="EMBL" id="GBF43150.1"/>
    </source>
</evidence>
<proteinExistence type="predicted"/>
<protein>
    <submittedName>
        <fullName evidence="4">AcrR family transcriptional regulator</fullName>
    </submittedName>
</protein>
<dbReference type="Proteomes" id="UP000245206">
    <property type="component" value="Unassembled WGS sequence"/>
</dbReference>
<accession>A0A2P2DEZ9</accession>
<dbReference type="GO" id="GO:0003677">
    <property type="term" value="F:DNA binding"/>
    <property type="evidence" value="ECO:0007669"/>
    <property type="project" value="UniProtKB-UniRule"/>
</dbReference>
<dbReference type="EMBL" id="BFAZ01000009">
    <property type="protein sequence ID" value="GBF43150.1"/>
    <property type="molecule type" value="Genomic_DNA"/>
</dbReference>
<evidence type="ECO:0000259" key="3">
    <source>
        <dbReference type="PROSITE" id="PS50977"/>
    </source>
</evidence>
<dbReference type="InterPro" id="IPR050109">
    <property type="entry name" value="HTH-type_TetR-like_transc_reg"/>
</dbReference>
<dbReference type="PROSITE" id="PS50977">
    <property type="entry name" value="HTH_TETR_2"/>
    <property type="match status" value="1"/>
</dbReference>
<dbReference type="InterPro" id="IPR009057">
    <property type="entry name" value="Homeodomain-like_sf"/>
</dbReference>
<dbReference type="RefSeq" id="WP_108960136.1">
    <property type="nucleotide sequence ID" value="NZ_BFAZ01000009.1"/>
</dbReference>
<dbReference type="PRINTS" id="PR00455">
    <property type="entry name" value="HTHTETR"/>
</dbReference>
<dbReference type="Gene3D" id="1.10.357.10">
    <property type="entry name" value="Tetracycline Repressor, domain 2"/>
    <property type="match status" value="1"/>
</dbReference>
<dbReference type="PANTHER" id="PTHR30055:SF222">
    <property type="entry name" value="REGULATORY PROTEIN"/>
    <property type="match status" value="1"/>
</dbReference>
<gene>
    <name evidence="4" type="ORF">LPTSP2_24460</name>
</gene>
<dbReference type="SUPFAM" id="SSF46689">
    <property type="entry name" value="Homeodomain-like"/>
    <property type="match status" value="1"/>
</dbReference>
<keyword evidence="5" id="KW-1185">Reference proteome</keyword>
<evidence type="ECO:0000313" key="5">
    <source>
        <dbReference type="Proteomes" id="UP000245206"/>
    </source>
</evidence>
<name>A0A2P2DEZ9_9LEPT</name>
<dbReference type="Pfam" id="PF00440">
    <property type="entry name" value="TetR_N"/>
    <property type="match status" value="1"/>
</dbReference>
<evidence type="ECO:0000256" key="1">
    <source>
        <dbReference type="ARBA" id="ARBA00023125"/>
    </source>
</evidence>
<dbReference type="InterPro" id="IPR001647">
    <property type="entry name" value="HTH_TetR"/>
</dbReference>
<comment type="caution">
    <text evidence="4">The sequence shown here is derived from an EMBL/GenBank/DDBJ whole genome shotgun (WGS) entry which is preliminary data.</text>
</comment>
<dbReference type="AlphaFoldDB" id="A0A2P2DEZ9"/>
<dbReference type="PANTHER" id="PTHR30055">
    <property type="entry name" value="HTH-TYPE TRANSCRIPTIONAL REGULATOR RUTR"/>
    <property type="match status" value="1"/>
</dbReference>
<keyword evidence="1 2" id="KW-0238">DNA-binding</keyword>
<reference evidence="5" key="1">
    <citation type="journal article" date="2019" name="Microbiol. Immunol.">
        <title>Molecular and phenotypic characterization of Leptospira johnsonii sp. nov., Leptospira ellinghausenii sp. nov. and Leptospira ryugenii sp. nov. isolated from soil and water in Japan.</title>
        <authorList>
            <person name="Masuzawa T."/>
            <person name="Saito M."/>
            <person name="Nakao R."/>
            <person name="Nikaido Y."/>
            <person name="Matsumoto M."/>
            <person name="Ogawa M."/>
            <person name="Yokoyama M."/>
            <person name="Hidaka Y."/>
            <person name="Tomita J."/>
            <person name="Sakakibara K."/>
            <person name="Suzuki K."/>
            <person name="Yasuda S."/>
            <person name="Sato H."/>
            <person name="Yamaguchi M."/>
            <person name="Yoshida S.I."/>
            <person name="Koizumi N."/>
            <person name="Kawamura Y."/>
        </authorList>
    </citation>
    <scope>NUCLEOTIDE SEQUENCE [LARGE SCALE GENOMIC DNA]</scope>
    <source>
        <strain evidence="5">E18</strain>
    </source>
</reference>
<dbReference type="OrthoDB" id="9780824at2"/>
<feature type="domain" description="HTH tetR-type" evidence="3">
    <location>
        <begin position="20"/>
        <end position="80"/>
    </location>
</feature>
<organism evidence="4 5">
    <name type="scientific">Leptospira ellinghausenii</name>
    <dbReference type="NCBI Taxonomy" id="1917822"/>
    <lineage>
        <taxon>Bacteria</taxon>
        <taxon>Pseudomonadati</taxon>
        <taxon>Spirochaetota</taxon>
        <taxon>Spirochaetia</taxon>
        <taxon>Leptospirales</taxon>
        <taxon>Leptospiraceae</taxon>
        <taxon>Leptospira</taxon>
    </lineage>
</organism>
<sequence length="221" mass="25408">MKLTLKLLQSEFEAYKNPQSEKEKEIVNAAEEIFAELGFSGTTTAELAKKAGTTERTLFKYFPTKFDLYKRVLAGLLLSTILPNHMSDLKDRIQSKNPNFKEWYISILKARVESVAKEPQKLKLLLGAILFSKDFAEIFGQLWKINLYDTSLEAYRNFQIKGEIKKDLDLNQIVRVSFSLGASFIITKFVLAPKFPIDVDREIESIFSIFYEGISNQKSRK</sequence>
<feature type="DNA-binding region" description="H-T-H motif" evidence="2">
    <location>
        <begin position="43"/>
        <end position="62"/>
    </location>
</feature>